<evidence type="ECO:0000313" key="8">
    <source>
        <dbReference type="Proteomes" id="UP000195137"/>
    </source>
</evidence>
<keyword evidence="5" id="KW-0175">Coiled coil</keyword>
<keyword evidence="3" id="KW-0408">Iron</keyword>
<evidence type="ECO:0000256" key="2">
    <source>
        <dbReference type="ARBA" id="ARBA00022723"/>
    </source>
</evidence>
<dbReference type="PROSITE" id="PS51379">
    <property type="entry name" value="4FE4S_FER_2"/>
    <property type="match status" value="2"/>
</dbReference>
<protein>
    <submittedName>
        <fullName evidence="7">Putative conserved DUF39 domain fused to ferredoxin domain</fullName>
    </submittedName>
</protein>
<keyword evidence="8" id="KW-1185">Reference proteome</keyword>
<dbReference type="PANTHER" id="PTHR43687:SF3">
    <property type="entry name" value="4FE-4S FERREDOXIN-TYPE DOMAIN-CONTAINING PROTEIN"/>
    <property type="match status" value="1"/>
</dbReference>
<dbReference type="Pfam" id="PF01837">
    <property type="entry name" value="HcyBio"/>
    <property type="match status" value="1"/>
</dbReference>
<dbReference type="Gene3D" id="3.30.70.20">
    <property type="match status" value="1"/>
</dbReference>
<dbReference type="SUPFAM" id="SSF54862">
    <property type="entry name" value="4Fe-4S ferredoxins"/>
    <property type="match status" value="1"/>
</dbReference>
<feature type="domain" description="4Fe-4S ferredoxin-type" evidence="6">
    <location>
        <begin position="342"/>
        <end position="371"/>
    </location>
</feature>
<keyword evidence="1" id="KW-0004">4Fe-4S</keyword>
<dbReference type="InterPro" id="IPR050572">
    <property type="entry name" value="Fe-S_Ferredoxin"/>
</dbReference>
<dbReference type="EMBL" id="MRZU01000004">
    <property type="protein sequence ID" value="OUJ18408.1"/>
    <property type="molecule type" value="Genomic_DNA"/>
</dbReference>
<keyword evidence="2" id="KW-0479">Metal-binding</keyword>
<organism evidence="7 8">
    <name type="scientific">Methanonatronarchaeum thermophilum</name>
    <dbReference type="NCBI Taxonomy" id="1927129"/>
    <lineage>
        <taxon>Archaea</taxon>
        <taxon>Methanobacteriati</taxon>
        <taxon>Methanobacteriota</taxon>
        <taxon>Methanonatronarchaeia</taxon>
        <taxon>Methanonatronarchaeales</taxon>
        <taxon>Methanonatronarchaeaceae</taxon>
        <taxon>Methanonatronarchaeum</taxon>
    </lineage>
</organism>
<evidence type="ECO:0000256" key="5">
    <source>
        <dbReference type="SAM" id="Coils"/>
    </source>
</evidence>
<evidence type="ECO:0000259" key="6">
    <source>
        <dbReference type="PROSITE" id="PS51379"/>
    </source>
</evidence>
<dbReference type="GO" id="GO:0046872">
    <property type="term" value="F:metal ion binding"/>
    <property type="evidence" value="ECO:0007669"/>
    <property type="project" value="UniProtKB-KW"/>
</dbReference>
<name>A0A1Y3GAF9_9EURY</name>
<feature type="domain" description="4Fe-4S ferredoxin-type" evidence="6">
    <location>
        <begin position="314"/>
        <end position="341"/>
    </location>
</feature>
<dbReference type="InterPro" id="IPR017677">
    <property type="entry name" value="Methan_mark_16"/>
</dbReference>
<dbReference type="OrthoDB" id="53379at2157"/>
<dbReference type="NCBIfam" id="TIGR03287">
    <property type="entry name" value="methan_mark_16"/>
    <property type="match status" value="1"/>
</dbReference>
<evidence type="ECO:0000256" key="1">
    <source>
        <dbReference type="ARBA" id="ARBA00022485"/>
    </source>
</evidence>
<evidence type="ECO:0000256" key="4">
    <source>
        <dbReference type="ARBA" id="ARBA00023014"/>
    </source>
</evidence>
<evidence type="ECO:0000256" key="3">
    <source>
        <dbReference type="ARBA" id="ARBA00023004"/>
    </source>
</evidence>
<keyword evidence="4" id="KW-0411">Iron-sulfur</keyword>
<dbReference type="InterPro" id="IPR017896">
    <property type="entry name" value="4Fe4S_Fe-S-bd"/>
</dbReference>
<dbReference type="AlphaFoldDB" id="A0A1Y3GAF9"/>
<dbReference type="Proteomes" id="UP000195137">
    <property type="component" value="Unassembled WGS sequence"/>
</dbReference>
<dbReference type="InterPro" id="IPR002708">
    <property type="entry name" value="HcyBio"/>
</dbReference>
<gene>
    <name evidence="7" type="ORF">AMET1_1324</name>
</gene>
<feature type="coiled-coil region" evidence="5">
    <location>
        <begin position="382"/>
        <end position="409"/>
    </location>
</feature>
<proteinExistence type="predicted"/>
<dbReference type="PANTHER" id="PTHR43687">
    <property type="entry name" value="ADENYLYLSULFATE REDUCTASE, BETA SUBUNIT"/>
    <property type="match status" value="1"/>
</dbReference>
<dbReference type="RefSeq" id="WP_086637686.1">
    <property type="nucleotide sequence ID" value="NZ_MRZU01000004.1"/>
</dbReference>
<accession>A0A1Y3GAF9</accession>
<reference evidence="7 8" key="1">
    <citation type="submission" date="2016-12" db="EMBL/GenBank/DDBJ databases">
        <title>Discovery of methanogenic haloarchaea.</title>
        <authorList>
            <person name="Sorokin D.Y."/>
            <person name="Makarova K.S."/>
            <person name="Abbas B."/>
            <person name="Ferrer M."/>
            <person name="Golyshin P.N."/>
        </authorList>
    </citation>
    <scope>NUCLEOTIDE SEQUENCE [LARGE SCALE GENOMIC DNA]</scope>
    <source>
        <strain evidence="7">AMET1</strain>
    </source>
</reference>
<dbReference type="GO" id="GO:0051539">
    <property type="term" value="F:4 iron, 4 sulfur cluster binding"/>
    <property type="evidence" value="ECO:0007669"/>
    <property type="project" value="UniProtKB-KW"/>
</dbReference>
<evidence type="ECO:0000313" key="7">
    <source>
        <dbReference type="EMBL" id="OUJ18408.1"/>
    </source>
</evidence>
<sequence>MKKINKINQKIEEEEATVYTAREFKKKIKEKEVTDPEEVDVVTTATLGLMSGTSALLSVPVAERSTFRKAKKIWLNGIPAIPGPCPNENLGLVEAVVHGTTASKDNPEYGGGHLFRDIVEGKPIEVETISIEGDRYRNTITKQDLDFARLFTSRTAFKNYMAFLNKENNTATSIFSVTGLEGPYKEISVCGCGEINPLENDPELQTIEVGRKVLLNGATGYIMGEGTRSSPGKPNLSLFGDLRSMNPEYMGGFKTSGGPECILGVAVPIPVINQDVFENLKKTDSETVLPIADINDRKPYIETTYASVWKKTDKIVRYSREKCIDCQNCIVEEKCPTNAYTPKTGIDREKCFNCGFCVNKCHENAFKAKLGQLEVEGRSIPIKLRQSNRAKAEKMMKELKNQIKNKKIYL</sequence>
<comment type="caution">
    <text evidence="7">The sequence shown here is derived from an EMBL/GenBank/DDBJ whole genome shotgun (WGS) entry which is preliminary data.</text>
</comment>